<organism evidence="2 3">
    <name type="scientific">Kribbibacterium absianum</name>
    <dbReference type="NCBI Taxonomy" id="3044210"/>
    <lineage>
        <taxon>Bacteria</taxon>
        <taxon>Bacillati</taxon>
        <taxon>Actinomycetota</taxon>
        <taxon>Coriobacteriia</taxon>
        <taxon>Coriobacteriales</taxon>
        <taxon>Kribbibacteriaceae</taxon>
        <taxon>Kribbibacterium</taxon>
    </lineage>
</organism>
<reference evidence="2" key="1">
    <citation type="submission" date="2023-05" db="EMBL/GenBank/DDBJ databases">
        <title>[olsenella] sp. nov., isolated from a pig farm feces dump.</title>
        <authorList>
            <person name="Chang Y.-H."/>
        </authorList>
    </citation>
    <scope>NUCLEOTIDE SEQUENCE</scope>
    <source>
        <strain evidence="2">YH-ols2217</strain>
    </source>
</reference>
<dbReference type="Gene3D" id="3.90.550.10">
    <property type="entry name" value="Spore Coat Polysaccharide Biosynthesis Protein SpsA, Chain A"/>
    <property type="match status" value="1"/>
</dbReference>
<evidence type="ECO:0000259" key="1">
    <source>
        <dbReference type="Pfam" id="PF12804"/>
    </source>
</evidence>
<dbReference type="RefSeq" id="WP_283712270.1">
    <property type="nucleotide sequence ID" value="NZ_JASJEW010000001.1"/>
</dbReference>
<comment type="caution">
    <text evidence="2">The sequence shown here is derived from an EMBL/GenBank/DDBJ whole genome shotgun (WGS) entry which is preliminary data.</text>
</comment>
<dbReference type="PANTHER" id="PTHR43777:SF1">
    <property type="entry name" value="MOLYBDENUM COFACTOR CYTIDYLYLTRANSFERASE"/>
    <property type="match status" value="1"/>
</dbReference>
<protein>
    <submittedName>
        <fullName evidence="2">NTP transferase domain-containing protein</fullName>
    </submittedName>
</protein>
<evidence type="ECO:0000313" key="2">
    <source>
        <dbReference type="EMBL" id="MDJ1128626.1"/>
    </source>
</evidence>
<dbReference type="InterPro" id="IPR036390">
    <property type="entry name" value="WH_DNA-bd_sf"/>
</dbReference>
<evidence type="ECO:0000313" key="3">
    <source>
        <dbReference type="Proteomes" id="UP001431693"/>
    </source>
</evidence>
<dbReference type="Gene3D" id="1.10.10.10">
    <property type="entry name" value="Winged helix-like DNA-binding domain superfamily/Winged helix DNA-binding domain"/>
    <property type="match status" value="1"/>
</dbReference>
<dbReference type="Pfam" id="PF12804">
    <property type="entry name" value="NTP_transf_3"/>
    <property type="match status" value="1"/>
</dbReference>
<dbReference type="GO" id="GO:0016740">
    <property type="term" value="F:transferase activity"/>
    <property type="evidence" value="ECO:0007669"/>
    <property type="project" value="UniProtKB-KW"/>
</dbReference>
<dbReference type="Proteomes" id="UP001431693">
    <property type="component" value="Unassembled WGS sequence"/>
</dbReference>
<keyword evidence="2" id="KW-0808">Transferase</keyword>
<keyword evidence="3" id="KW-1185">Reference proteome</keyword>
<feature type="domain" description="MobA-like NTP transferase" evidence="1">
    <location>
        <begin position="20"/>
        <end position="160"/>
    </location>
</feature>
<proteinExistence type="predicted"/>
<dbReference type="PANTHER" id="PTHR43777">
    <property type="entry name" value="MOLYBDENUM COFACTOR CYTIDYLYLTRANSFERASE"/>
    <property type="match status" value="1"/>
</dbReference>
<gene>
    <name evidence="2" type="ORF">QJ043_00800</name>
</gene>
<name>A0ABT6ZHU8_9ACTN</name>
<dbReference type="EMBL" id="JASJEX010000001">
    <property type="protein sequence ID" value="MDJ1128626.1"/>
    <property type="molecule type" value="Genomic_DNA"/>
</dbReference>
<dbReference type="InterPro" id="IPR025877">
    <property type="entry name" value="MobA-like_NTP_Trfase"/>
</dbReference>
<dbReference type="InterPro" id="IPR029044">
    <property type="entry name" value="Nucleotide-diphossugar_trans"/>
</dbReference>
<sequence>MTDKRVAACIAAGESLWANPLVPVGDVSAVRRAVIAFQQAGAFPLVVVTDRDDKDLKAHLANRGIVFLRHDEPGPHELFDSVKLGFSFLAPMCDYVAFAPVNTPVFSVDTVRRLVEACEQTAQPSYQGHSGHPVVVSSEAVPEVLAYQGPAGLRGAIRSLSGRRWVDVDEESVTATVFDDDVIERALPANDAQLVRPVIRMTLERDEAFCDERTKLLLFLVEQTGNLRRSCDLMALSYAKGWSLVNELEDAVGFAVVNRRRGGAQGGATQLTDQGARFLHAYLRLERGVLEHAQRRFDEELAGILRG</sequence>
<dbReference type="SUPFAM" id="SSF53448">
    <property type="entry name" value="Nucleotide-diphospho-sugar transferases"/>
    <property type="match status" value="1"/>
</dbReference>
<accession>A0ABT6ZHU8</accession>
<dbReference type="SUPFAM" id="SSF46785">
    <property type="entry name" value="Winged helix' DNA-binding domain"/>
    <property type="match status" value="1"/>
</dbReference>
<dbReference type="InterPro" id="IPR036388">
    <property type="entry name" value="WH-like_DNA-bd_sf"/>
</dbReference>